<accession>A0A2C6KEK5</accession>
<feature type="compositionally biased region" description="Basic and acidic residues" evidence="1">
    <location>
        <begin position="599"/>
        <end position="628"/>
    </location>
</feature>
<keyword evidence="2" id="KW-0489">Methyltransferase</keyword>
<organism evidence="2 3">
    <name type="scientific">Cystoisospora suis</name>
    <dbReference type="NCBI Taxonomy" id="483139"/>
    <lineage>
        <taxon>Eukaryota</taxon>
        <taxon>Sar</taxon>
        <taxon>Alveolata</taxon>
        <taxon>Apicomplexa</taxon>
        <taxon>Conoidasida</taxon>
        <taxon>Coccidia</taxon>
        <taxon>Eucoccidiorida</taxon>
        <taxon>Eimeriorina</taxon>
        <taxon>Sarcocystidae</taxon>
        <taxon>Cystoisospora</taxon>
    </lineage>
</organism>
<gene>
    <name evidence="2" type="ORF">CSUI_010618</name>
</gene>
<keyword evidence="2" id="KW-0808">Transferase</keyword>
<dbReference type="OrthoDB" id="331494at2759"/>
<feature type="region of interest" description="Disordered" evidence="1">
    <location>
        <begin position="1"/>
        <end position="244"/>
    </location>
</feature>
<feature type="compositionally biased region" description="Low complexity" evidence="1">
    <location>
        <begin position="272"/>
        <end position="291"/>
    </location>
</feature>
<sequence length="826" mass="89815">MERSDTYTSILSSSLPSGQSLPPSSLSLDSCGHSKPSPTRKEHRLHEEEGDTLPDNVSLSSRCDRTTENSSKNETKENSFPLNSSEIVSPEDALHVHPGSDMSSTSTEREKKTAPSSPLVDGSSSLCSLPLEPRSSEEKDCKDNSDKTRTNMASATVESSSSSSTSRLSSSCLVSSTAPLSPKEDDEEAEEEGESVSCQLGKSEETSVAMLPSPKELQSPPDFLSSLSPSSLSSSSSSLPSLTHNVSAVETPVTLLSKNDTSLRSCSSQKNSGLVSTSFSSSPLSLALSSISHKDQTSSSLLQEEKEREGVSTASHEHVPLSSPAPVDQAPSLHCESTSLHSSSLLMREEPLLHSPSHLLTKARDDVTSAGSLADQDASKGGGKNAPGEKGKSKASDLSLLETASKDSIDQDIHSSLNRTSSPPSSSAGDANPPHETAGEHSETSGLQPVSSSFSSEVEERKNVPQQEGEEEKKEREDVQENTKETKEKEEEKKIQGQSNSLSSSSSSFSPPEMLNLPQDPLFISPTSILSSSSLSSSCSHEKDLHTTSTVTTAIITTGTHEVLSDFQEEEEDQQRDEEKKEKRGVASPGREQEENDEKEGKEGELGQEDDAKKQEEEERKEEEKEQENGEEGEEEQKNLVESTGSHRQHLHGRRVDAKLRLKFKREFSRTWVDINRAPSWPPIKKNKYLSSDWKRIDLSSGGGEIRVETKKNRIFLNDLCYLFDGVFTQKSTLGRRAGLGLFCERAEGLHKGQIITEFVGWLVDRDLAENYRKQRTASHIVAVQKGFLYIDGAKDPAYGMGGGSFANDGSEFLGGPGNNSQFYHW</sequence>
<feature type="compositionally biased region" description="Polar residues" evidence="1">
    <location>
        <begin position="78"/>
        <end position="87"/>
    </location>
</feature>
<feature type="compositionally biased region" description="Basic and acidic residues" evidence="1">
    <location>
        <begin position="62"/>
        <end position="77"/>
    </location>
</feature>
<dbReference type="GO" id="GO:0032259">
    <property type="term" value="P:methylation"/>
    <property type="evidence" value="ECO:0007669"/>
    <property type="project" value="UniProtKB-KW"/>
</dbReference>
<feature type="compositionally biased region" description="Acidic residues" evidence="1">
    <location>
        <begin position="184"/>
        <end position="194"/>
    </location>
</feature>
<feature type="compositionally biased region" description="Polar residues" evidence="1">
    <location>
        <begin position="260"/>
        <end position="271"/>
    </location>
</feature>
<dbReference type="AlphaFoldDB" id="A0A2C6KEK5"/>
<evidence type="ECO:0000313" key="2">
    <source>
        <dbReference type="EMBL" id="PHJ15569.1"/>
    </source>
</evidence>
<feature type="compositionally biased region" description="Basic and acidic residues" evidence="1">
    <location>
        <begin position="404"/>
        <end position="413"/>
    </location>
</feature>
<evidence type="ECO:0000256" key="1">
    <source>
        <dbReference type="SAM" id="MobiDB-lite"/>
    </source>
</evidence>
<name>A0A2C6KEK5_9APIC</name>
<reference evidence="2 3" key="1">
    <citation type="journal article" date="2017" name="Int. J. Parasitol.">
        <title>The genome of the protozoan parasite Cystoisospora suis and a reverse vaccinology approach to identify vaccine candidates.</title>
        <authorList>
            <person name="Palmieri N."/>
            <person name="Shrestha A."/>
            <person name="Ruttkowski B."/>
            <person name="Beck T."/>
            <person name="Vogl C."/>
            <person name="Tomley F."/>
            <person name="Blake D.P."/>
            <person name="Joachim A."/>
        </authorList>
    </citation>
    <scope>NUCLEOTIDE SEQUENCE [LARGE SCALE GENOMIC DNA]</scope>
    <source>
        <strain evidence="2 3">Wien I</strain>
    </source>
</reference>
<comment type="caution">
    <text evidence="2">The sequence shown here is derived from an EMBL/GenBank/DDBJ whole genome shotgun (WGS) entry which is preliminary data.</text>
</comment>
<dbReference type="VEuPathDB" id="ToxoDB:CSUI_010618"/>
<feature type="compositionally biased region" description="Low complexity" evidence="1">
    <location>
        <begin position="499"/>
        <end position="510"/>
    </location>
</feature>
<dbReference type="Proteomes" id="UP000221165">
    <property type="component" value="Unassembled WGS sequence"/>
</dbReference>
<dbReference type="GeneID" id="94433932"/>
<evidence type="ECO:0000313" key="3">
    <source>
        <dbReference type="Proteomes" id="UP000221165"/>
    </source>
</evidence>
<feature type="compositionally biased region" description="Low complexity" evidence="1">
    <location>
        <begin position="153"/>
        <end position="181"/>
    </location>
</feature>
<feature type="compositionally biased region" description="Basic and acidic residues" evidence="1">
    <location>
        <begin position="471"/>
        <end position="495"/>
    </location>
</feature>
<feature type="region of interest" description="Disordered" evidence="1">
    <location>
        <begin position="561"/>
        <end position="653"/>
    </location>
</feature>
<feature type="region of interest" description="Disordered" evidence="1">
    <location>
        <begin position="260"/>
        <end position="546"/>
    </location>
</feature>
<protein>
    <submittedName>
        <fullName evidence="2">Set domain containing lysine methyltransferase kmtox</fullName>
    </submittedName>
</protein>
<proteinExistence type="predicted"/>
<feature type="compositionally biased region" description="Basic and acidic residues" evidence="1">
    <location>
        <begin position="303"/>
        <end position="319"/>
    </location>
</feature>
<feature type="compositionally biased region" description="Polar residues" evidence="1">
    <location>
        <begin position="335"/>
        <end position="345"/>
    </location>
</feature>
<feature type="compositionally biased region" description="Low complexity" evidence="1">
    <location>
        <begin position="9"/>
        <end position="30"/>
    </location>
</feature>
<dbReference type="EMBL" id="MIGC01007858">
    <property type="protein sequence ID" value="PHJ15569.1"/>
    <property type="molecule type" value="Genomic_DNA"/>
</dbReference>
<feature type="compositionally biased region" description="Basic and acidic residues" evidence="1">
    <location>
        <begin position="134"/>
        <end position="149"/>
    </location>
</feature>
<dbReference type="RefSeq" id="XP_067917301.1">
    <property type="nucleotide sequence ID" value="XM_068070721.1"/>
</dbReference>
<dbReference type="GO" id="GO:0008168">
    <property type="term" value="F:methyltransferase activity"/>
    <property type="evidence" value="ECO:0007669"/>
    <property type="project" value="UniProtKB-KW"/>
</dbReference>
<feature type="compositionally biased region" description="Low complexity" evidence="1">
    <location>
        <begin position="224"/>
        <end position="242"/>
    </location>
</feature>
<feature type="compositionally biased region" description="Low complexity" evidence="1">
    <location>
        <begin position="524"/>
        <end position="539"/>
    </location>
</feature>
<feature type="compositionally biased region" description="Acidic residues" evidence="1">
    <location>
        <begin position="567"/>
        <end position="576"/>
    </location>
</feature>
<keyword evidence="3" id="KW-1185">Reference proteome</keyword>